<accession>A0AAV7YXU7</accession>
<name>A0AAV7YXU7_9EUKA</name>
<dbReference type="EMBL" id="JANTQA010000042">
    <property type="protein sequence ID" value="KAJ3434626.1"/>
    <property type="molecule type" value="Genomic_DNA"/>
</dbReference>
<dbReference type="PANTHER" id="PTHR13162:SF8">
    <property type="entry name" value="CCR4-NOT TRANSCRIPTION COMPLEX SUBUNIT 1"/>
    <property type="match status" value="1"/>
</dbReference>
<dbReference type="Pfam" id="PF04054">
    <property type="entry name" value="Not1"/>
    <property type="match status" value="1"/>
</dbReference>
<evidence type="ECO:0000313" key="3">
    <source>
        <dbReference type="Proteomes" id="UP001146793"/>
    </source>
</evidence>
<protein>
    <submittedName>
        <fullName evidence="2">Ccr4-not transcription complex subunit</fullName>
    </submittedName>
</protein>
<dbReference type="AlphaFoldDB" id="A0AAV7YXU7"/>
<dbReference type="Gene3D" id="1.25.40.800">
    <property type="match status" value="1"/>
</dbReference>
<organism evidence="2 3">
    <name type="scientific">Anaeramoeba flamelloides</name>
    <dbReference type="NCBI Taxonomy" id="1746091"/>
    <lineage>
        <taxon>Eukaryota</taxon>
        <taxon>Metamonada</taxon>
        <taxon>Anaeramoebidae</taxon>
        <taxon>Anaeramoeba</taxon>
    </lineage>
</organism>
<proteinExistence type="predicted"/>
<sequence>MKNNDNSSNFNFNNYNNNNFNYNKNENNNNFNFNSNNYNNNNSDSYFNFNTINNNNEKNIFINNEKKRKIMNKFGQKLNEIEKYDEKMFNYFILYCSNEFIKIKKQSQNFQRLKFTSDELLSTIHIMCSDLLNSLDCEGKYYLISAIVNNLRYPNFQTQFSSLLIIKIFSFINDFDIRQIIIRVILERLVVYKPHPWGCIAVFLALFTENSCKEFTLSLISKNPQIENLFLFAKNKIFGESNQQQK</sequence>
<dbReference type="InterPro" id="IPR040398">
    <property type="entry name" value="Not1"/>
</dbReference>
<dbReference type="GO" id="GO:0060090">
    <property type="term" value="F:molecular adaptor activity"/>
    <property type="evidence" value="ECO:0007669"/>
    <property type="project" value="TreeGrafter"/>
</dbReference>
<dbReference type="InterPro" id="IPR007196">
    <property type="entry name" value="CCR4-Not_Not1_C"/>
</dbReference>
<feature type="domain" description="CCR4-Not complex component Not1 C-terminal" evidence="1">
    <location>
        <begin position="75"/>
        <end position="230"/>
    </location>
</feature>
<dbReference type="GO" id="GO:0000932">
    <property type="term" value="C:P-body"/>
    <property type="evidence" value="ECO:0007669"/>
    <property type="project" value="TreeGrafter"/>
</dbReference>
<dbReference type="PANTHER" id="PTHR13162">
    <property type="entry name" value="CCR4-NOT TRANSCRIPTION COMPLEX"/>
    <property type="match status" value="1"/>
</dbReference>
<dbReference type="GO" id="GO:0030015">
    <property type="term" value="C:CCR4-NOT core complex"/>
    <property type="evidence" value="ECO:0007669"/>
    <property type="project" value="InterPro"/>
</dbReference>
<dbReference type="GO" id="GO:0017148">
    <property type="term" value="P:negative regulation of translation"/>
    <property type="evidence" value="ECO:0007669"/>
    <property type="project" value="InterPro"/>
</dbReference>
<evidence type="ECO:0000259" key="1">
    <source>
        <dbReference type="Pfam" id="PF04054"/>
    </source>
</evidence>
<comment type="caution">
    <text evidence="2">The sequence shown here is derived from an EMBL/GenBank/DDBJ whole genome shotgun (WGS) entry which is preliminary data.</text>
</comment>
<dbReference type="GO" id="GO:0000288">
    <property type="term" value="P:nuclear-transcribed mRNA catabolic process, deadenylation-dependent decay"/>
    <property type="evidence" value="ECO:0007669"/>
    <property type="project" value="TreeGrafter"/>
</dbReference>
<reference evidence="2" key="1">
    <citation type="submission" date="2022-08" db="EMBL/GenBank/DDBJ databases">
        <title>Novel sulphate-reducing endosymbionts in the free-living metamonad Anaeramoeba.</title>
        <authorList>
            <person name="Jerlstrom-Hultqvist J."/>
            <person name="Cepicka I."/>
            <person name="Gallot-Lavallee L."/>
            <person name="Salas-Leiva D."/>
            <person name="Curtis B.A."/>
            <person name="Zahonova K."/>
            <person name="Pipaliya S."/>
            <person name="Dacks J."/>
            <person name="Roger A.J."/>
        </authorList>
    </citation>
    <scope>NUCLEOTIDE SEQUENCE</scope>
    <source>
        <strain evidence="2">Busselton2</strain>
    </source>
</reference>
<evidence type="ECO:0000313" key="2">
    <source>
        <dbReference type="EMBL" id="KAJ3434626.1"/>
    </source>
</evidence>
<dbReference type="Proteomes" id="UP001146793">
    <property type="component" value="Unassembled WGS sequence"/>
</dbReference>
<gene>
    <name evidence="2" type="ORF">M0812_01744</name>
</gene>